<keyword evidence="2" id="KW-1133">Transmembrane helix</keyword>
<keyword evidence="2" id="KW-0472">Membrane</keyword>
<feature type="region of interest" description="Disordered" evidence="1">
    <location>
        <begin position="572"/>
        <end position="725"/>
    </location>
</feature>
<feature type="compositionally biased region" description="Low complexity" evidence="1">
    <location>
        <begin position="88"/>
        <end position="111"/>
    </location>
</feature>
<feature type="compositionally biased region" description="Polar residues" evidence="1">
    <location>
        <begin position="766"/>
        <end position="796"/>
    </location>
</feature>
<feature type="compositionally biased region" description="Polar residues" evidence="1">
    <location>
        <begin position="384"/>
        <end position="395"/>
    </location>
</feature>
<feature type="compositionally biased region" description="Low complexity" evidence="1">
    <location>
        <begin position="495"/>
        <end position="511"/>
    </location>
</feature>
<feature type="compositionally biased region" description="Polar residues" evidence="1">
    <location>
        <begin position="517"/>
        <end position="528"/>
    </location>
</feature>
<sequence>MEPQDQARQPHESRSHAPPLNAIQDPLALDTDGTGATSDHQGHGPLLVAKRNLEADCPPLLSPTPRSPTGNNSTTPTHINLVSQTLRSPSSPSFQTPASSSSASTLSSLQPPRLPGTPPANPPPRFFTRPYRRPADNHSHHHHHGSVHGSGYGNGQNSSSVGVRSAFKDFVVPAQIILFCSILNALWPMLFGIVTTIIEFLVLVLSSYGACARRSDDCYFLEPLFSQDGQEAVSVGTIQWTLRCVFGILFLSGLYFIGRKTQKCLRKSAQEDMIYLTQREIYYGPGLEHHFEDHWEQPHAFAWEEGAMPRIIASVKLLSNPSPPRSQQLSAESIWSALKSHRQQPHSFWNPENLFPRMMTYPCMLWRFIARILPWKITRRSRGHQTGQGRSSGQSARHHRKASSSLSATDSYQQQPSSPKRRTNSISTMQSGLGSHGYLRRAGTSSAVDTDAFSAGSGSESKSRSKIKSRKTRILDETPLRDGLPRGAGAGATTGSIPGSSPLSNSSSGNPVVAIEPSSTLTMPTETLCQPDDTPLSTAATTEDNNLSVAGVTGSALYETADDGDFISTDRRRRRKTKALRVNAASNSSDSLPIMPQESASSSSAAPSVVTTPSKTYVSPVSPAIAVTKTPSNTERTESHPQDSAASKDLTTVNERSRRQSVGQSRESSQRHPKTTTSISATASTSTSKASTTLTTTPELTSSTSQRATATLLQSPSDSSYIHPLHALNSTSPIVRLKPSHKRSQSAQLPTPSPWSIPQSPALIRNDTSFLSRKPSNSLSTARSTDAFMSTTSSVPPSIEQKDSPDPKDEGYDLFGKSSSIWYSPFQSGLDISIESDREQGKHGSRPLSRPRIQIDSFTNQPRPRVGPMLTPSSFFESSPQTPKIMPFSQHHGSIGSSAKEDWSIRTRSSSIASPMTPLLETEGLLEPMDYFGGSHSASSSRRGSTQNNLTESLLSGRARMFASPTEASFGQPRRQTLSQIGQHSLSSVSSERDNNSFSETAGVASVALGVGSFLSPHYTSSIAPSSSSGTILSVPSTTSPVLRQQVPLELTPSASPTLPSSGDTTSTFVNPWDTNFPYRSKHSTSETFLPFGQSSLSGLNSIDTTSHIHADRDHDRQSSLLRLMNGDGSVNTNIGIGMMGITGLTSGGNHNDATLFGTSTEHEDEIEAIQRGFLYPSLVHHPHRSQSIPSLHSLESPSSLSSFNLFGSVAPSLEDTKYGGFQELSMPDLTRNSTQVLENNNVRTSFASSTSSLVSSSTSRNGGNDKKPSKDRHRQGRSRTGHLKSASLGSFFPPMPSSSDKSTSQESRNQPQQSNAGGALDPLSRSHSHGKNSNGDGRNYGPTRRGSSGGSKDATEGSNPTSGRRRAGTIQEGHYRGSGGGANQHNHNNHDSGKSKRTPKKEQLNVVIKE</sequence>
<feature type="compositionally biased region" description="Low complexity" evidence="1">
    <location>
        <begin position="599"/>
        <end position="614"/>
    </location>
</feature>
<organism evidence="3 4">
    <name type="scientific">Dissophora globulifera</name>
    <dbReference type="NCBI Taxonomy" id="979702"/>
    <lineage>
        <taxon>Eukaryota</taxon>
        <taxon>Fungi</taxon>
        <taxon>Fungi incertae sedis</taxon>
        <taxon>Mucoromycota</taxon>
        <taxon>Mortierellomycotina</taxon>
        <taxon>Mortierellomycetes</taxon>
        <taxon>Mortierellales</taxon>
        <taxon>Mortierellaceae</taxon>
        <taxon>Dissophora</taxon>
    </lineage>
</organism>
<name>A0A9P6RR50_9FUNG</name>
<protein>
    <submittedName>
        <fullName evidence="3">Uncharacterized protein</fullName>
    </submittedName>
</protein>
<feature type="compositionally biased region" description="Polar residues" evidence="1">
    <location>
        <begin position="966"/>
        <end position="997"/>
    </location>
</feature>
<proteinExistence type="predicted"/>
<feature type="compositionally biased region" description="Basic residues" evidence="1">
    <location>
        <begin position="1270"/>
        <end position="1283"/>
    </location>
</feature>
<evidence type="ECO:0000256" key="1">
    <source>
        <dbReference type="SAM" id="MobiDB-lite"/>
    </source>
</evidence>
<feature type="compositionally biased region" description="Polar residues" evidence="1">
    <location>
        <begin position="70"/>
        <end position="87"/>
    </location>
</feature>
<feature type="region of interest" description="Disordered" evidence="1">
    <location>
        <begin position="1"/>
        <end position="155"/>
    </location>
</feature>
<comment type="caution">
    <text evidence="3">The sequence shown here is derived from an EMBL/GenBank/DDBJ whole genome shotgun (WGS) entry which is preliminary data.</text>
</comment>
<feature type="region of interest" description="Disordered" evidence="1">
    <location>
        <begin position="837"/>
        <end position="866"/>
    </location>
</feature>
<dbReference type="Proteomes" id="UP000738325">
    <property type="component" value="Unassembled WGS sequence"/>
</dbReference>
<accession>A0A9P6RR50</accession>
<feature type="compositionally biased region" description="Polar residues" evidence="1">
    <location>
        <begin position="403"/>
        <end position="433"/>
    </location>
</feature>
<keyword evidence="4" id="KW-1185">Reference proteome</keyword>
<feature type="compositionally biased region" description="Basic and acidic residues" evidence="1">
    <location>
        <begin position="800"/>
        <end position="811"/>
    </location>
</feature>
<dbReference type="OrthoDB" id="2439388at2759"/>
<feature type="region of interest" description="Disordered" evidence="1">
    <location>
        <begin position="380"/>
        <end position="545"/>
    </location>
</feature>
<feature type="compositionally biased region" description="Polar residues" evidence="1">
    <location>
        <begin position="745"/>
        <end position="759"/>
    </location>
</feature>
<evidence type="ECO:0000313" key="3">
    <source>
        <dbReference type="EMBL" id="KAG0327005.1"/>
    </source>
</evidence>
<keyword evidence="2" id="KW-0812">Transmembrane</keyword>
<feature type="compositionally biased region" description="Low complexity" evidence="1">
    <location>
        <begin position="1245"/>
        <end position="1260"/>
    </location>
</feature>
<feature type="compositionally biased region" description="Polar residues" evidence="1">
    <location>
        <begin position="642"/>
        <end position="667"/>
    </location>
</feature>
<feature type="region of interest" description="Disordered" evidence="1">
    <location>
        <begin position="738"/>
        <end position="811"/>
    </location>
</feature>
<feature type="transmembrane region" description="Helical" evidence="2">
    <location>
        <begin position="185"/>
        <end position="205"/>
    </location>
</feature>
<reference evidence="3" key="1">
    <citation type="journal article" date="2020" name="Fungal Divers.">
        <title>Resolving the Mortierellaceae phylogeny through synthesis of multi-gene phylogenetics and phylogenomics.</title>
        <authorList>
            <person name="Vandepol N."/>
            <person name="Liber J."/>
            <person name="Desiro A."/>
            <person name="Na H."/>
            <person name="Kennedy M."/>
            <person name="Barry K."/>
            <person name="Grigoriev I.V."/>
            <person name="Miller A.N."/>
            <person name="O'Donnell K."/>
            <person name="Stajich J.E."/>
            <person name="Bonito G."/>
        </authorList>
    </citation>
    <scope>NUCLEOTIDE SEQUENCE</scope>
    <source>
        <strain evidence="3">REB-010B</strain>
    </source>
</reference>
<feature type="compositionally biased region" description="Low complexity" evidence="1">
    <location>
        <begin position="675"/>
        <end position="705"/>
    </location>
</feature>
<dbReference type="EMBL" id="JAAAIP010000067">
    <property type="protein sequence ID" value="KAG0327005.1"/>
    <property type="molecule type" value="Genomic_DNA"/>
</dbReference>
<feature type="compositionally biased region" description="Polar residues" evidence="1">
    <location>
        <begin position="706"/>
        <end position="720"/>
    </location>
</feature>
<gene>
    <name evidence="3" type="ORF">BGZ99_008555</name>
</gene>
<feature type="compositionally biased region" description="Polar residues" evidence="1">
    <location>
        <begin position="1298"/>
        <end position="1317"/>
    </location>
</feature>
<feature type="compositionally biased region" description="Basic and acidic residues" evidence="1">
    <location>
        <begin position="1389"/>
        <end position="1411"/>
    </location>
</feature>
<feature type="compositionally biased region" description="Pro residues" evidence="1">
    <location>
        <begin position="112"/>
        <end position="125"/>
    </location>
</feature>
<feature type="region of interest" description="Disordered" evidence="1">
    <location>
        <begin position="965"/>
        <end position="997"/>
    </location>
</feature>
<feature type="compositionally biased region" description="Polar residues" evidence="1">
    <location>
        <begin position="535"/>
        <end position="545"/>
    </location>
</feature>
<evidence type="ECO:0000256" key="2">
    <source>
        <dbReference type="SAM" id="Phobius"/>
    </source>
</evidence>
<feature type="compositionally biased region" description="Basic and acidic residues" evidence="1">
    <location>
        <begin position="473"/>
        <end position="484"/>
    </location>
</feature>
<evidence type="ECO:0000313" key="4">
    <source>
        <dbReference type="Proteomes" id="UP000738325"/>
    </source>
</evidence>
<feature type="region of interest" description="Disordered" evidence="1">
    <location>
        <begin position="1241"/>
        <end position="1411"/>
    </location>
</feature>
<feature type="transmembrane region" description="Helical" evidence="2">
    <location>
        <begin position="240"/>
        <end position="258"/>
    </location>
</feature>